<protein>
    <submittedName>
        <fullName evidence="2">Uncharacterized protein</fullName>
    </submittedName>
</protein>
<evidence type="ECO:0000313" key="2">
    <source>
        <dbReference type="EMBL" id="KZT62037.1"/>
    </source>
</evidence>
<gene>
    <name evidence="2" type="ORF">CALCODRAFT_490596</name>
</gene>
<evidence type="ECO:0000313" key="3">
    <source>
        <dbReference type="Proteomes" id="UP000076842"/>
    </source>
</evidence>
<name>A0A165JMH1_9BASI</name>
<dbReference type="AlphaFoldDB" id="A0A165JMH1"/>
<feature type="compositionally biased region" description="Polar residues" evidence="1">
    <location>
        <begin position="98"/>
        <end position="111"/>
    </location>
</feature>
<evidence type="ECO:0000256" key="1">
    <source>
        <dbReference type="SAM" id="MobiDB-lite"/>
    </source>
</evidence>
<feature type="region of interest" description="Disordered" evidence="1">
    <location>
        <begin position="1"/>
        <end position="115"/>
    </location>
</feature>
<proteinExistence type="predicted"/>
<feature type="compositionally biased region" description="Low complexity" evidence="1">
    <location>
        <begin position="17"/>
        <end position="35"/>
    </location>
</feature>
<dbReference type="EMBL" id="KV423919">
    <property type="protein sequence ID" value="KZT62037.1"/>
    <property type="molecule type" value="Genomic_DNA"/>
</dbReference>
<keyword evidence="3" id="KW-1185">Reference proteome</keyword>
<dbReference type="InParanoid" id="A0A165JMH1"/>
<sequence length="142" mass="15032">MVRPKQANPFLTGTGQTPSTSRNPSPRSVGASSRGQRSHSRGRTTNAFQVRRVRLGRDGQKLSSGPDAVQEEDEAAQAAAAAAAAASGAGQGDADSLRSGTSEAPTRASTLNREELERQKYTIKLKTAEVVKPWRSQISQGD</sequence>
<reference evidence="2 3" key="1">
    <citation type="journal article" date="2016" name="Mol. Biol. Evol.">
        <title>Comparative Genomics of Early-Diverging Mushroom-Forming Fungi Provides Insights into the Origins of Lignocellulose Decay Capabilities.</title>
        <authorList>
            <person name="Nagy L.G."/>
            <person name="Riley R."/>
            <person name="Tritt A."/>
            <person name="Adam C."/>
            <person name="Daum C."/>
            <person name="Floudas D."/>
            <person name="Sun H."/>
            <person name="Yadav J.S."/>
            <person name="Pangilinan J."/>
            <person name="Larsson K.H."/>
            <person name="Matsuura K."/>
            <person name="Barry K."/>
            <person name="Labutti K."/>
            <person name="Kuo R."/>
            <person name="Ohm R.A."/>
            <person name="Bhattacharya S.S."/>
            <person name="Shirouzu T."/>
            <person name="Yoshinaga Y."/>
            <person name="Martin F.M."/>
            <person name="Grigoriev I.V."/>
            <person name="Hibbett D.S."/>
        </authorList>
    </citation>
    <scope>NUCLEOTIDE SEQUENCE [LARGE SCALE GENOMIC DNA]</scope>
    <source>
        <strain evidence="2 3">HHB12733</strain>
    </source>
</reference>
<accession>A0A165JMH1</accession>
<feature type="compositionally biased region" description="Low complexity" evidence="1">
    <location>
        <begin position="76"/>
        <end position="94"/>
    </location>
</feature>
<dbReference type="Proteomes" id="UP000076842">
    <property type="component" value="Unassembled WGS sequence"/>
</dbReference>
<dbReference type="OrthoDB" id="10602528at2759"/>
<organism evidence="2 3">
    <name type="scientific">Calocera cornea HHB12733</name>
    <dbReference type="NCBI Taxonomy" id="1353952"/>
    <lineage>
        <taxon>Eukaryota</taxon>
        <taxon>Fungi</taxon>
        <taxon>Dikarya</taxon>
        <taxon>Basidiomycota</taxon>
        <taxon>Agaricomycotina</taxon>
        <taxon>Dacrymycetes</taxon>
        <taxon>Dacrymycetales</taxon>
        <taxon>Dacrymycetaceae</taxon>
        <taxon>Calocera</taxon>
    </lineage>
</organism>